<sequence length="454" mass="49574">MKWYAAGHDFGNAEVGSVVIVSKSEQRRHSMPTAFCRVDVNVINNLTNQEVQLQQKPEPKKGRGKAAKAPAKTSPQPQSKEAEACVIQFCGESIAYAVGDYALAQGKRIWTGRGDHLRYATKHSVRGLIANIAPRIPDKEFGLYVVTGLPGDLFMKHRDLRQAIKKELDGTYDFSIDGSEQRRCTVEVATVVMEGAGALIAYADKTPVAKTAQCGVIDIGGGTTDLYAQRGSAPITEYCQSERVGVETAAQILRQIFEQRYPNRALTDAEVREIMFAFASGKAGEYPSLTYFGETVPVTELQEMAEEAVDTTGAEITSFIASAWREADGGARFAPLVLIGGGYHYFLESVKKRIPHIVDLLEGEQEGQELTELLLDPVYANPTGYAILAARLLAKKNKDEAEAAAAREQTTVSEGPANQQTQEEGTFHAEHQADQKEMAAVAGVPESHDRYWNA</sequence>
<feature type="region of interest" description="Disordered" evidence="1">
    <location>
        <begin position="403"/>
        <end position="454"/>
    </location>
</feature>
<dbReference type="SUPFAM" id="SSF53067">
    <property type="entry name" value="Actin-like ATPase domain"/>
    <property type="match status" value="1"/>
</dbReference>
<dbReference type="Pfam" id="PF17989">
    <property type="entry name" value="ALP_N"/>
    <property type="match status" value="1"/>
</dbReference>
<dbReference type="InterPro" id="IPR040607">
    <property type="entry name" value="ALP_N"/>
</dbReference>
<evidence type="ECO:0000259" key="2">
    <source>
        <dbReference type="Pfam" id="PF17989"/>
    </source>
</evidence>
<protein>
    <recommendedName>
        <fullName evidence="2">Actin-like protein N-terminal domain-containing protein</fullName>
    </recommendedName>
</protein>
<evidence type="ECO:0000256" key="1">
    <source>
        <dbReference type="SAM" id="MobiDB-lite"/>
    </source>
</evidence>
<feature type="compositionally biased region" description="Polar residues" evidence="1">
    <location>
        <begin position="409"/>
        <end position="424"/>
    </location>
</feature>
<reference evidence="3 4" key="1">
    <citation type="submission" date="2023-02" db="EMBL/GenBank/DDBJ databases">
        <title>Dictyobacter halimunensis sp. nov., a new member of the class Ktedonobacteria from forest soil in a geothermal area.</title>
        <authorList>
            <person name="Rachmania M.K."/>
            <person name="Ningsih F."/>
            <person name="Sakai Y."/>
            <person name="Yabe S."/>
            <person name="Yokota A."/>
            <person name="Sjamsuridzal W."/>
        </authorList>
    </citation>
    <scope>NUCLEOTIDE SEQUENCE [LARGE SCALE GENOMIC DNA]</scope>
    <source>
        <strain evidence="3 4">S3.2.2.5</strain>
    </source>
</reference>
<dbReference type="EMBL" id="BSRI01000003">
    <property type="protein sequence ID" value="GLV61213.1"/>
    <property type="molecule type" value="Genomic_DNA"/>
</dbReference>
<feature type="compositionally biased region" description="Basic and acidic residues" evidence="1">
    <location>
        <begin position="425"/>
        <end position="437"/>
    </location>
</feature>
<proteinExistence type="predicted"/>
<dbReference type="RefSeq" id="WP_338258644.1">
    <property type="nucleotide sequence ID" value="NZ_BSRI01000003.1"/>
</dbReference>
<keyword evidence="4" id="KW-1185">Reference proteome</keyword>
<accession>A0ABQ6G5B5</accession>
<name>A0ABQ6G5B5_9CHLR</name>
<organism evidence="3 4">
    <name type="scientific">Dictyobacter halimunensis</name>
    <dbReference type="NCBI Taxonomy" id="3026934"/>
    <lineage>
        <taxon>Bacteria</taxon>
        <taxon>Bacillati</taxon>
        <taxon>Chloroflexota</taxon>
        <taxon>Ktedonobacteria</taxon>
        <taxon>Ktedonobacterales</taxon>
        <taxon>Dictyobacteraceae</taxon>
        <taxon>Dictyobacter</taxon>
    </lineage>
</organism>
<evidence type="ECO:0000313" key="3">
    <source>
        <dbReference type="EMBL" id="GLV61213.1"/>
    </source>
</evidence>
<dbReference type="InterPro" id="IPR043129">
    <property type="entry name" value="ATPase_NBD"/>
</dbReference>
<comment type="caution">
    <text evidence="3">The sequence shown here is derived from an EMBL/GenBank/DDBJ whole genome shotgun (WGS) entry which is preliminary data.</text>
</comment>
<feature type="region of interest" description="Disordered" evidence="1">
    <location>
        <begin position="50"/>
        <end position="78"/>
    </location>
</feature>
<feature type="domain" description="Actin-like protein N-terminal" evidence="2">
    <location>
        <begin position="66"/>
        <end position="197"/>
    </location>
</feature>
<dbReference type="Proteomes" id="UP001344906">
    <property type="component" value="Unassembled WGS sequence"/>
</dbReference>
<dbReference type="Gene3D" id="3.30.420.40">
    <property type="match status" value="2"/>
</dbReference>
<evidence type="ECO:0000313" key="4">
    <source>
        <dbReference type="Proteomes" id="UP001344906"/>
    </source>
</evidence>
<gene>
    <name evidence="3" type="ORF">KDH_80290</name>
</gene>